<dbReference type="EMBL" id="LSRE01000021">
    <property type="protein sequence ID" value="KXO96126.1"/>
    <property type="molecule type" value="Genomic_DNA"/>
</dbReference>
<organism evidence="1 2">
    <name type="scientific">Tsukamurella pseudospumae</name>
    <dbReference type="NCBI Taxonomy" id="239498"/>
    <lineage>
        <taxon>Bacteria</taxon>
        <taxon>Bacillati</taxon>
        <taxon>Actinomycetota</taxon>
        <taxon>Actinomycetes</taxon>
        <taxon>Mycobacteriales</taxon>
        <taxon>Tsukamurellaceae</taxon>
        <taxon>Tsukamurella</taxon>
    </lineage>
</organism>
<comment type="caution">
    <text evidence="1">The sequence shown here is derived from an EMBL/GenBank/DDBJ whole genome shotgun (WGS) entry which is preliminary data.</text>
</comment>
<dbReference type="SUPFAM" id="SSF52833">
    <property type="entry name" value="Thioredoxin-like"/>
    <property type="match status" value="1"/>
</dbReference>
<protein>
    <recommendedName>
        <fullName evidence="3">DSBA-like thioredoxin domain-containing protein</fullName>
    </recommendedName>
</protein>
<keyword evidence="2" id="KW-1185">Reference proteome</keyword>
<dbReference type="CDD" id="cd02972">
    <property type="entry name" value="DsbA_family"/>
    <property type="match status" value="1"/>
</dbReference>
<dbReference type="InterPro" id="IPR036249">
    <property type="entry name" value="Thioredoxin-like_sf"/>
</dbReference>
<sequence>MNQRRAFTIWLDPVCPYSWTTAQWLLATVDNPNELQWKLMSLALLNEGRELPERARKRMQDSRAAGRLFASLERALDSERMWQALRTFSDQYHRDGATIDGQSVCEMLLELELPAHHISSIDDPTLDAAVRDAHTLSQEAAGESAGSPLIGIGETVFHGPVLTAIPAPTNAHDLLTALETLSTVKTFASIQRFPHPSNSHL</sequence>
<dbReference type="Gene3D" id="3.40.30.10">
    <property type="entry name" value="Glutaredoxin"/>
    <property type="match status" value="1"/>
</dbReference>
<gene>
    <name evidence="1" type="ORF">AXK61_23410</name>
</gene>
<dbReference type="Proteomes" id="UP000070409">
    <property type="component" value="Unassembled WGS sequence"/>
</dbReference>
<name>A0A137ZD78_9ACTN</name>
<reference evidence="1 2" key="1">
    <citation type="submission" date="2016-02" db="EMBL/GenBank/DDBJ databases">
        <authorList>
            <person name="Teng J.L."/>
            <person name="Tang Y."/>
            <person name="Huang Y."/>
            <person name="Guo F."/>
            <person name="Wei W."/>
            <person name="Chen J.H."/>
            <person name="Wong S.Y."/>
            <person name="Lau S.K."/>
            <person name="Woo P.C."/>
        </authorList>
    </citation>
    <scope>NUCLEOTIDE SEQUENCE [LARGE SCALE GENOMIC DNA]</scope>
    <source>
        <strain evidence="1 2">JCM 13375</strain>
    </source>
</reference>
<proteinExistence type="predicted"/>
<accession>A0A137ZD78</accession>
<evidence type="ECO:0008006" key="3">
    <source>
        <dbReference type="Google" id="ProtNLM"/>
    </source>
</evidence>
<dbReference type="Pfam" id="PF22234">
    <property type="entry name" value="Rv2466c-like"/>
    <property type="match status" value="1"/>
</dbReference>
<evidence type="ECO:0000313" key="1">
    <source>
        <dbReference type="EMBL" id="KXO96126.1"/>
    </source>
</evidence>
<evidence type="ECO:0000313" key="2">
    <source>
        <dbReference type="Proteomes" id="UP000070409"/>
    </source>
</evidence>
<dbReference type="InterPro" id="IPR053977">
    <property type="entry name" value="Rv2466c-like"/>
</dbReference>